<accession>A0AC60Q313</accession>
<keyword evidence="2" id="KW-1185">Reference proteome</keyword>
<organism evidence="1 2">
    <name type="scientific">Ixodes persulcatus</name>
    <name type="common">Taiga tick</name>
    <dbReference type="NCBI Taxonomy" id="34615"/>
    <lineage>
        <taxon>Eukaryota</taxon>
        <taxon>Metazoa</taxon>
        <taxon>Ecdysozoa</taxon>
        <taxon>Arthropoda</taxon>
        <taxon>Chelicerata</taxon>
        <taxon>Arachnida</taxon>
        <taxon>Acari</taxon>
        <taxon>Parasitiformes</taxon>
        <taxon>Ixodida</taxon>
        <taxon>Ixodoidea</taxon>
        <taxon>Ixodidae</taxon>
        <taxon>Ixodinae</taxon>
        <taxon>Ixodes</taxon>
    </lineage>
</organism>
<sequence>MFLVLTVLRRSFEVRISSIGGCVVVVSPGCAVPMNYGYDWVFCTELQEPHGKREIVLLGTIWTIGRRRPPPTPMAVAHAPRKADDERSKNMR</sequence>
<dbReference type="Proteomes" id="UP000805193">
    <property type="component" value="Unassembled WGS sequence"/>
</dbReference>
<evidence type="ECO:0000313" key="2">
    <source>
        <dbReference type="Proteomes" id="UP000805193"/>
    </source>
</evidence>
<evidence type="ECO:0000313" key="1">
    <source>
        <dbReference type="EMBL" id="KAG0427425.1"/>
    </source>
</evidence>
<comment type="caution">
    <text evidence="1">The sequence shown here is derived from an EMBL/GenBank/DDBJ whole genome shotgun (WGS) entry which is preliminary data.</text>
</comment>
<dbReference type="EMBL" id="JABSTQ010009625">
    <property type="protein sequence ID" value="KAG0427425.1"/>
    <property type="molecule type" value="Genomic_DNA"/>
</dbReference>
<reference evidence="1 2" key="1">
    <citation type="journal article" date="2020" name="Cell">
        <title>Large-Scale Comparative Analyses of Tick Genomes Elucidate Their Genetic Diversity and Vector Capacities.</title>
        <authorList>
            <consortium name="Tick Genome and Microbiome Consortium (TIGMIC)"/>
            <person name="Jia N."/>
            <person name="Wang J."/>
            <person name="Shi W."/>
            <person name="Du L."/>
            <person name="Sun Y."/>
            <person name="Zhan W."/>
            <person name="Jiang J.F."/>
            <person name="Wang Q."/>
            <person name="Zhang B."/>
            <person name="Ji P."/>
            <person name="Bell-Sakyi L."/>
            <person name="Cui X.M."/>
            <person name="Yuan T.T."/>
            <person name="Jiang B.G."/>
            <person name="Yang W.F."/>
            <person name="Lam T.T."/>
            <person name="Chang Q.C."/>
            <person name="Ding S.J."/>
            <person name="Wang X.J."/>
            <person name="Zhu J.G."/>
            <person name="Ruan X.D."/>
            <person name="Zhao L."/>
            <person name="Wei J.T."/>
            <person name="Ye R.Z."/>
            <person name="Que T.C."/>
            <person name="Du C.H."/>
            <person name="Zhou Y.H."/>
            <person name="Cheng J.X."/>
            <person name="Dai P.F."/>
            <person name="Guo W.B."/>
            <person name="Han X.H."/>
            <person name="Huang E.J."/>
            <person name="Li L.F."/>
            <person name="Wei W."/>
            <person name="Gao Y.C."/>
            <person name="Liu J.Z."/>
            <person name="Shao H.Z."/>
            <person name="Wang X."/>
            <person name="Wang C.C."/>
            <person name="Yang T.C."/>
            <person name="Huo Q.B."/>
            <person name="Li W."/>
            <person name="Chen H.Y."/>
            <person name="Chen S.E."/>
            <person name="Zhou L.G."/>
            <person name="Ni X.B."/>
            <person name="Tian J.H."/>
            <person name="Sheng Y."/>
            <person name="Liu T."/>
            <person name="Pan Y.S."/>
            <person name="Xia L.Y."/>
            <person name="Li J."/>
            <person name="Zhao F."/>
            <person name="Cao W.C."/>
        </authorList>
    </citation>
    <scope>NUCLEOTIDE SEQUENCE [LARGE SCALE GENOMIC DNA]</scope>
    <source>
        <strain evidence="1">Iper-2018</strain>
    </source>
</reference>
<proteinExistence type="predicted"/>
<protein>
    <submittedName>
        <fullName evidence="1">Uncharacterized protein</fullName>
    </submittedName>
</protein>
<feature type="non-terminal residue" evidence="1">
    <location>
        <position position="92"/>
    </location>
</feature>
<name>A0AC60Q313_IXOPE</name>
<gene>
    <name evidence="1" type="ORF">HPB47_025515</name>
</gene>